<accession>A0A1G1WNX0</accession>
<evidence type="ECO:0000313" key="1">
    <source>
        <dbReference type="EMBL" id="OGY29448.1"/>
    </source>
</evidence>
<protein>
    <submittedName>
        <fullName evidence="1">Ribosomal subunit interface protein</fullName>
    </submittedName>
</protein>
<reference evidence="1 2" key="1">
    <citation type="journal article" date="2016" name="Nat. Commun.">
        <title>Thousands of microbial genomes shed light on interconnected biogeochemical processes in an aquifer system.</title>
        <authorList>
            <person name="Anantharaman K."/>
            <person name="Brown C.T."/>
            <person name="Hug L.A."/>
            <person name="Sharon I."/>
            <person name="Castelle C.J."/>
            <person name="Probst A.J."/>
            <person name="Thomas B.C."/>
            <person name="Singh A."/>
            <person name="Wilkins M.J."/>
            <person name="Karaoz U."/>
            <person name="Brodie E.L."/>
            <person name="Williams K.H."/>
            <person name="Hubbard S.S."/>
            <person name="Banfield J.F."/>
        </authorList>
    </citation>
    <scope>NUCLEOTIDE SEQUENCE [LARGE SCALE GENOMIC DNA]</scope>
</reference>
<dbReference type="Proteomes" id="UP000178068">
    <property type="component" value="Unassembled WGS sequence"/>
</dbReference>
<name>A0A1G1WNX0_9BACT</name>
<dbReference type="InterPro" id="IPR036567">
    <property type="entry name" value="RHF-like"/>
</dbReference>
<dbReference type="Pfam" id="PF02482">
    <property type="entry name" value="Ribosomal_S30AE"/>
    <property type="match status" value="1"/>
</dbReference>
<dbReference type="CDD" id="cd00552">
    <property type="entry name" value="RaiA"/>
    <property type="match status" value="1"/>
</dbReference>
<organism evidence="1 2">
    <name type="scientific">Candidatus Woykebacteria bacterium RIFCSPHIGHO2_12_FULL_45_10</name>
    <dbReference type="NCBI Taxonomy" id="1802603"/>
    <lineage>
        <taxon>Bacteria</taxon>
        <taxon>Candidatus Woykeibacteriota</taxon>
    </lineage>
</organism>
<dbReference type="NCBIfam" id="TIGR00741">
    <property type="entry name" value="yfiA"/>
    <property type="match status" value="1"/>
</dbReference>
<dbReference type="AlphaFoldDB" id="A0A1G1WNX0"/>
<dbReference type="EMBL" id="MHCZ01000031">
    <property type="protein sequence ID" value="OGY29448.1"/>
    <property type="molecule type" value="Genomic_DNA"/>
</dbReference>
<proteinExistence type="predicted"/>
<gene>
    <name evidence="1" type="ORF">A3F35_01030</name>
</gene>
<sequence>METMKISVRGKHLKENQALEEHALNKASKLSLFAKDITKIDIEMLSEPAHLAKEDDFIVDVTVHVSGHTFQVRDSENDMYKAVDKAVKRMEETLRRNKEKHLDRFRRGAARAKKLFNKFF</sequence>
<comment type="caution">
    <text evidence="1">The sequence shown here is derived from an EMBL/GenBank/DDBJ whole genome shotgun (WGS) entry which is preliminary data.</text>
</comment>
<dbReference type="STRING" id="1802603.A3F35_01030"/>
<dbReference type="Gene3D" id="3.30.160.100">
    <property type="entry name" value="Ribosome hibernation promotion factor-like"/>
    <property type="match status" value="1"/>
</dbReference>
<evidence type="ECO:0000313" key="2">
    <source>
        <dbReference type="Proteomes" id="UP000178068"/>
    </source>
</evidence>
<dbReference type="SUPFAM" id="SSF69754">
    <property type="entry name" value="Ribosome binding protein Y (YfiA homologue)"/>
    <property type="match status" value="1"/>
</dbReference>
<dbReference type="InterPro" id="IPR003489">
    <property type="entry name" value="RHF/RaiA"/>
</dbReference>